<name>A0AAN7G933_QUERU</name>
<dbReference type="AlphaFoldDB" id="A0AAN7G933"/>
<dbReference type="PANTHER" id="PTHR33257:SF6">
    <property type="entry name" value="OXYSTEROL-BINDING 4B-LIKE PROTEIN"/>
    <property type="match status" value="1"/>
</dbReference>
<proteinExistence type="predicted"/>
<feature type="region of interest" description="Disordered" evidence="1">
    <location>
        <begin position="149"/>
        <end position="178"/>
    </location>
</feature>
<protein>
    <submittedName>
        <fullName evidence="2">Uncharacterized protein</fullName>
    </submittedName>
</protein>
<organism evidence="2 3">
    <name type="scientific">Quercus rubra</name>
    <name type="common">Northern red oak</name>
    <name type="synonym">Quercus borealis</name>
    <dbReference type="NCBI Taxonomy" id="3512"/>
    <lineage>
        <taxon>Eukaryota</taxon>
        <taxon>Viridiplantae</taxon>
        <taxon>Streptophyta</taxon>
        <taxon>Embryophyta</taxon>
        <taxon>Tracheophyta</taxon>
        <taxon>Spermatophyta</taxon>
        <taxon>Magnoliopsida</taxon>
        <taxon>eudicotyledons</taxon>
        <taxon>Gunneridae</taxon>
        <taxon>Pentapetalae</taxon>
        <taxon>rosids</taxon>
        <taxon>fabids</taxon>
        <taxon>Fagales</taxon>
        <taxon>Fagaceae</taxon>
        <taxon>Quercus</taxon>
    </lineage>
</organism>
<keyword evidence="3" id="KW-1185">Reference proteome</keyword>
<dbReference type="EMBL" id="JAXUIC010000002">
    <property type="protein sequence ID" value="KAK4605071.1"/>
    <property type="molecule type" value="Genomic_DNA"/>
</dbReference>
<dbReference type="PANTHER" id="PTHR33257">
    <property type="entry name" value="OS05G0165500 PROTEIN"/>
    <property type="match status" value="1"/>
</dbReference>
<reference evidence="2 3" key="1">
    <citation type="journal article" date="2023" name="G3 (Bethesda)">
        <title>A haplotype-resolved chromosome-scale genome for Quercus rubra L. provides insights into the genetics of adaptive traits for red oak species.</title>
        <authorList>
            <person name="Kapoor B."/>
            <person name="Jenkins J."/>
            <person name="Schmutz J."/>
            <person name="Zhebentyayeva T."/>
            <person name="Kuelheim C."/>
            <person name="Coggeshall M."/>
            <person name="Heim C."/>
            <person name="Lasky J.R."/>
            <person name="Leites L."/>
            <person name="Islam-Faridi N."/>
            <person name="Romero-Severson J."/>
            <person name="DeLeo V.L."/>
            <person name="Lucas S.M."/>
            <person name="Lazic D."/>
            <person name="Gailing O."/>
            <person name="Carlson J."/>
            <person name="Staton M."/>
        </authorList>
    </citation>
    <scope>NUCLEOTIDE SEQUENCE [LARGE SCALE GENOMIC DNA]</scope>
    <source>
        <strain evidence="2">Pseudo-F2</strain>
    </source>
</reference>
<feature type="compositionally biased region" description="Low complexity" evidence="1">
    <location>
        <begin position="149"/>
        <end position="172"/>
    </location>
</feature>
<evidence type="ECO:0000313" key="2">
    <source>
        <dbReference type="EMBL" id="KAK4605071.1"/>
    </source>
</evidence>
<dbReference type="Proteomes" id="UP001324115">
    <property type="component" value="Unassembled WGS sequence"/>
</dbReference>
<accession>A0AAN7G933</accession>
<evidence type="ECO:0000313" key="3">
    <source>
        <dbReference type="Proteomes" id="UP001324115"/>
    </source>
</evidence>
<comment type="caution">
    <text evidence="2">The sequence shown here is derived from an EMBL/GenBank/DDBJ whole genome shotgun (WGS) entry which is preliminary data.</text>
</comment>
<gene>
    <name evidence="2" type="ORF">RGQ29_013236</name>
</gene>
<evidence type="ECO:0000256" key="1">
    <source>
        <dbReference type="SAM" id="MobiDB-lite"/>
    </source>
</evidence>
<sequence>MGYEHGKGAEKRVSLVQGDEFFHKVISRDSTVGCSSRIYYYRNSEGVPFEWEMQPGTPKEPPKDEEIPPITPPPAVLSLGLPKPCINNEQPKAKTWLIMLRFWNKIKKNKESKSVKAVGSQGSSHDAHDCGTEKFEFCGSDSEFLESSSSLRASSSSSSSSLSLSNGPSVQSARIESPEGKANSFHGILSCTPWSINTILVSIARRV</sequence>